<dbReference type="Proteomes" id="UP000231343">
    <property type="component" value="Unassembled WGS sequence"/>
</dbReference>
<dbReference type="Pfam" id="PF04230">
    <property type="entry name" value="PS_pyruv_trans"/>
    <property type="match status" value="1"/>
</dbReference>
<sequence>MKIALSGYYGFGNIGDEAVLAAVRQKLPQAQIFILGRSWSNLLTLLSCDFLLSGGGSLLQNKTSNRSFFYYIGMVALAKLMGKKVMILAQGFGPLTGRFNRWLAKVILNRVEIITLRDRQSLEQIKKLGVNKPRIELTADPAFCLSASKQTAQPTIGIAIRKMAIEDNYQVLAQAIDWLAKQYNLKPLFLPFHHPEDYHVSQKVAQHLTVKYEILNEPAKILETISQLSLLIGMRLHSLIFATMGQVPMLGLSYDPKVAGFMQTIGQPYLDANQLFQLKSLENQLEQIMGLHKDIQKTLGLRAMELKALARQNFLILEQLISNAEFSNIDFADIQVDNLTLEESASKVDEFIKDGSPHLIVTPNPEIIVASQKDQELKEIINRANLRVTDGISMVVVSKILKKPLKERVSGIDLMLRITENTERKVFLLGGAPGIAEAAAKKLKCKVVGTHDGYFENEQEVIEKIRVMKPEVLFVGLGAGRQERWAIHHLAELGVPAVMTIGGSLDVISGQKKRAPKIFQKLYIEWLYRLITEPKRWKRQLALPKFLWLMLIKNKLPS</sequence>
<gene>
    <name evidence="4" type="primary">csaB</name>
    <name evidence="4" type="ORF">COT42_05965</name>
</gene>
<feature type="domain" description="Polysaccharide pyruvyl transferase" evidence="3">
    <location>
        <begin position="13"/>
        <end position="256"/>
    </location>
</feature>
<organism evidence="4 5">
    <name type="scientific">Candidatus Saganbacteria bacterium CG08_land_8_20_14_0_20_45_16</name>
    <dbReference type="NCBI Taxonomy" id="2014293"/>
    <lineage>
        <taxon>Bacteria</taxon>
        <taxon>Bacillati</taxon>
        <taxon>Saganbacteria</taxon>
    </lineage>
</organism>
<evidence type="ECO:0000259" key="3">
    <source>
        <dbReference type="Pfam" id="PF04230"/>
    </source>
</evidence>
<proteinExistence type="predicted"/>
<dbReference type="Pfam" id="PF03808">
    <property type="entry name" value="Glyco_tran_WecG"/>
    <property type="match status" value="1"/>
</dbReference>
<dbReference type="InterPro" id="IPR004629">
    <property type="entry name" value="WecG_TagA_CpsF"/>
</dbReference>
<dbReference type="NCBIfam" id="TIGR00696">
    <property type="entry name" value="wecG_tagA_cpsF"/>
    <property type="match status" value="1"/>
</dbReference>
<name>A0A2H0XWD3_UNCSA</name>
<keyword evidence="1" id="KW-0328">Glycosyltransferase</keyword>
<evidence type="ECO:0000256" key="2">
    <source>
        <dbReference type="ARBA" id="ARBA00022679"/>
    </source>
</evidence>
<dbReference type="AlphaFoldDB" id="A0A2H0XWD3"/>
<protein>
    <submittedName>
        <fullName evidence="4">Polysaccharide pyruvyl transferase CsaB</fullName>
    </submittedName>
</protein>
<dbReference type="GO" id="GO:0016758">
    <property type="term" value="F:hexosyltransferase activity"/>
    <property type="evidence" value="ECO:0007669"/>
    <property type="project" value="TreeGrafter"/>
</dbReference>
<dbReference type="EMBL" id="PEYM01000095">
    <property type="protein sequence ID" value="PIS29244.1"/>
    <property type="molecule type" value="Genomic_DNA"/>
</dbReference>
<evidence type="ECO:0000313" key="5">
    <source>
        <dbReference type="Proteomes" id="UP000231343"/>
    </source>
</evidence>
<reference evidence="4 5" key="1">
    <citation type="submission" date="2017-09" db="EMBL/GenBank/DDBJ databases">
        <title>Depth-based differentiation of microbial function through sediment-hosted aquifers and enrichment of novel symbionts in the deep terrestrial subsurface.</title>
        <authorList>
            <person name="Probst A.J."/>
            <person name="Ladd B."/>
            <person name="Jarett J.K."/>
            <person name="Geller-Mcgrath D.E."/>
            <person name="Sieber C.M."/>
            <person name="Emerson J.B."/>
            <person name="Anantharaman K."/>
            <person name="Thomas B.C."/>
            <person name="Malmstrom R."/>
            <person name="Stieglmeier M."/>
            <person name="Klingl A."/>
            <person name="Woyke T."/>
            <person name="Ryan C.M."/>
            <person name="Banfield J.F."/>
        </authorList>
    </citation>
    <scope>NUCLEOTIDE SEQUENCE [LARGE SCALE GENOMIC DNA]</scope>
    <source>
        <strain evidence="4">CG08_land_8_20_14_0_20_45_16</strain>
    </source>
</reference>
<dbReference type="InterPro" id="IPR007345">
    <property type="entry name" value="Polysacch_pyruvyl_Trfase"/>
</dbReference>
<dbReference type="PANTHER" id="PTHR34136:SF1">
    <property type="entry name" value="UDP-N-ACETYL-D-MANNOSAMINURONIC ACID TRANSFERASE"/>
    <property type="match status" value="1"/>
</dbReference>
<evidence type="ECO:0000256" key="1">
    <source>
        <dbReference type="ARBA" id="ARBA00022676"/>
    </source>
</evidence>
<comment type="caution">
    <text evidence="4">The sequence shown here is derived from an EMBL/GenBank/DDBJ whole genome shotgun (WGS) entry which is preliminary data.</text>
</comment>
<dbReference type="CDD" id="cd06533">
    <property type="entry name" value="Glyco_transf_WecG_TagA"/>
    <property type="match status" value="1"/>
</dbReference>
<accession>A0A2H0XWD3</accession>
<dbReference type="InterPro" id="IPR019896">
    <property type="entry name" value="Polysacch_pyruvyl_Trfase_CsaB"/>
</dbReference>
<evidence type="ECO:0000313" key="4">
    <source>
        <dbReference type="EMBL" id="PIS29244.1"/>
    </source>
</evidence>
<dbReference type="PANTHER" id="PTHR34136">
    <property type="match status" value="1"/>
</dbReference>
<dbReference type="NCBIfam" id="TIGR03609">
    <property type="entry name" value="S_layer_CsaB"/>
    <property type="match status" value="1"/>
</dbReference>
<keyword evidence="2 4" id="KW-0808">Transferase</keyword>